<organism evidence="2 3">
    <name type="scientific">Lactuca saligna</name>
    <name type="common">Willowleaf lettuce</name>
    <dbReference type="NCBI Taxonomy" id="75948"/>
    <lineage>
        <taxon>Eukaryota</taxon>
        <taxon>Viridiplantae</taxon>
        <taxon>Streptophyta</taxon>
        <taxon>Embryophyta</taxon>
        <taxon>Tracheophyta</taxon>
        <taxon>Spermatophyta</taxon>
        <taxon>Magnoliopsida</taxon>
        <taxon>eudicotyledons</taxon>
        <taxon>Gunneridae</taxon>
        <taxon>Pentapetalae</taxon>
        <taxon>asterids</taxon>
        <taxon>campanulids</taxon>
        <taxon>Asterales</taxon>
        <taxon>Asteraceae</taxon>
        <taxon>Cichorioideae</taxon>
        <taxon>Cichorieae</taxon>
        <taxon>Lactucinae</taxon>
        <taxon>Lactuca</taxon>
    </lineage>
</organism>
<accession>A0AA35YFM6</accession>
<protein>
    <submittedName>
        <fullName evidence="2">Uncharacterized protein</fullName>
    </submittedName>
</protein>
<dbReference type="GO" id="GO:0005819">
    <property type="term" value="C:spindle"/>
    <property type="evidence" value="ECO:0007669"/>
    <property type="project" value="InterPro"/>
</dbReference>
<dbReference type="PANTHER" id="PTHR14326:SF15">
    <property type="entry name" value="OS06G0130200 PROTEIN"/>
    <property type="match status" value="1"/>
</dbReference>
<evidence type="ECO:0000313" key="2">
    <source>
        <dbReference type="EMBL" id="CAI9273076.1"/>
    </source>
</evidence>
<keyword evidence="3" id="KW-1185">Reference proteome</keyword>
<dbReference type="GO" id="GO:0090307">
    <property type="term" value="P:mitotic spindle assembly"/>
    <property type="evidence" value="ECO:0007669"/>
    <property type="project" value="TreeGrafter"/>
</dbReference>
<sequence length="115" mass="13164">MIHSNNNRKLDFSPQFFASLKTENNKGVESLVSPGEKLTSPSSISSNQATKRQKLEIGYLRKVAQLKHRTTFMHKIVKKVVEMEGNSNFTCNKTTTPQKPKLVTEEIAKRLTYYF</sequence>
<proteinExistence type="predicted"/>
<feature type="compositionally biased region" description="Polar residues" evidence="1">
    <location>
        <begin position="39"/>
        <end position="50"/>
    </location>
</feature>
<dbReference type="PANTHER" id="PTHR14326">
    <property type="entry name" value="TARGETING PROTEIN FOR XKLP2"/>
    <property type="match status" value="1"/>
</dbReference>
<reference evidence="2" key="1">
    <citation type="submission" date="2023-04" db="EMBL/GenBank/DDBJ databases">
        <authorList>
            <person name="Vijverberg K."/>
            <person name="Xiong W."/>
            <person name="Schranz E."/>
        </authorList>
    </citation>
    <scope>NUCLEOTIDE SEQUENCE</scope>
</reference>
<dbReference type="Proteomes" id="UP001177003">
    <property type="component" value="Chromosome 2"/>
</dbReference>
<dbReference type="GO" id="GO:0030295">
    <property type="term" value="F:protein kinase activator activity"/>
    <property type="evidence" value="ECO:0007669"/>
    <property type="project" value="TreeGrafter"/>
</dbReference>
<evidence type="ECO:0000256" key="1">
    <source>
        <dbReference type="SAM" id="MobiDB-lite"/>
    </source>
</evidence>
<dbReference type="GO" id="GO:0005880">
    <property type="term" value="C:nuclear microtubule"/>
    <property type="evidence" value="ECO:0007669"/>
    <property type="project" value="TreeGrafter"/>
</dbReference>
<gene>
    <name evidence="2" type="ORF">LSALG_LOCUS13247</name>
</gene>
<dbReference type="GO" id="GO:0060236">
    <property type="term" value="P:regulation of mitotic spindle organization"/>
    <property type="evidence" value="ECO:0007669"/>
    <property type="project" value="InterPro"/>
</dbReference>
<dbReference type="InterPro" id="IPR009675">
    <property type="entry name" value="TPX2_fam"/>
</dbReference>
<feature type="region of interest" description="Disordered" evidence="1">
    <location>
        <begin position="30"/>
        <end position="50"/>
    </location>
</feature>
<name>A0AA35YFM6_LACSI</name>
<dbReference type="EMBL" id="OX465078">
    <property type="protein sequence ID" value="CAI9273076.1"/>
    <property type="molecule type" value="Genomic_DNA"/>
</dbReference>
<dbReference type="GO" id="GO:0008017">
    <property type="term" value="F:microtubule binding"/>
    <property type="evidence" value="ECO:0007669"/>
    <property type="project" value="TreeGrafter"/>
</dbReference>
<dbReference type="AlphaFoldDB" id="A0AA35YFM6"/>
<evidence type="ECO:0000313" key="3">
    <source>
        <dbReference type="Proteomes" id="UP001177003"/>
    </source>
</evidence>